<organism evidence="5 6">
    <name type="scientific">Anaeromyxobacter dehalogenans (strain 2CP-C)</name>
    <dbReference type="NCBI Taxonomy" id="290397"/>
    <lineage>
        <taxon>Bacteria</taxon>
        <taxon>Pseudomonadati</taxon>
        <taxon>Myxococcota</taxon>
        <taxon>Myxococcia</taxon>
        <taxon>Myxococcales</taxon>
        <taxon>Cystobacterineae</taxon>
        <taxon>Anaeromyxobacteraceae</taxon>
        <taxon>Anaeromyxobacter</taxon>
    </lineage>
</organism>
<gene>
    <name evidence="5" type="ordered locus">Adeh_3180</name>
</gene>
<dbReference type="Gene3D" id="3.30.450.40">
    <property type="match status" value="1"/>
</dbReference>
<keyword evidence="5" id="KW-0808">Transferase</keyword>
<dbReference type="STRING" id="290397.Adeh_3180"/>
<dbReference type="InterPro" id="IPR005467">
    <property type="entry name" value="His_kinase_dom"/>
</dbReference>
<name>Q2IED7_ANADE</name>
<dbReference type="InterPro" id="IPR029016">
    <property type="entry name" value="GAF-like_dom_sf"/>
</dbReference>
<feature type="domain" description="Histidine kinase" evidence="4">
    <location>
        <begin position="171"/>
        <end position="388"/>
    </location>
</feature>
<dbReference type="SMART" id="SM00065">
    <property type="entry name" value="GAF"/>
    <property type="match status" value="1"/>
</dbReference>
<dbReference type="SUPFAM" id="SSF47384">
    <property type="entry name" value="Homodimeric domain of signal transducing histidine kinase"/>
    <property type="match status" value="1"/>
</dbReference>
<accession>Q2IED7</accession>
<dbReference type="eggNOG" id="COG2205">
    <property type="taxonomic scope" value="Bacteria"/>
</dbReference>
<dbReference type="Proteomes" id="UP000001935">
    <property type="component" value="Chromosome"/>
</dbReference>
<evidence type="ECO:0000256" key="1">
    <source>
        <dbReference type="ARBA" id="ARBA00000085"/>
    </source>
</evidence>
<dbReference type="Gene3D" id="3.30.565.10">
    <property type="entry name" value="Histidine kinase-like ATPase, C-terminal domain"/>
    <property type="match status" value="1"/>
</dbReference>
<dbReference type="PROSITE" id="PS50109">
    <property type="entry name" value="HIS_KIN"/>
    <property type="match status" value="1"/>
</dbReference>
<dbReference type="CDD" id="cd00075">
    <property type="entry name" value="HATPase"/>
    <property type="match status" value="1"/>
</dbReference>
<evidence type="ECO:0000259" key="4">
    <source>
        <dbReference type="PROSITE" id="PS50109"/>
    </source>
</evidence>
<dbReference type="RefSeq" id="WP_011422230.1">
    <property type="nucleotide sequence ID" value="NC_007760.1"/>
</dbReference>
<dbReference type="InterPro" id="IPR003661">
    <property type="entry name" value="HisK_dim/P_dom"/>
</dbReference>
<dbReference type="CDD" id="cd00082">
    <property type="entry name" value="HisKA"/>
    <property type="match status" value="1"/>
</dbReference>
<evidence type="ECO:0000256" key="2">
    <source>
        <dbReference type="ARBA" id="ARBA00012438"/>
    </source>
</evidence>
<dbReference type="Pfam" id="PF01590">
    <property type="entry name" value="GAF"/>
    <property type="match status" value="1"/>
</dbReference>
<dbReference type="SMART" id="SM00387">
    <property type="entry name" value="HATPase_c"/>
    <property type="match status" value="1"/>
</dbReference>
<dbReference type="PANTHER" id="PTHR43547:SF2">
    <property type="entry name" value="HYBRID SIGNAL TRANSDUCTION HISTIDINE KINASE C"/>
    <property type="match status" value="1"/>
</dbReference>
<dbReference type="Pfam" id="PF00512">
    <property type="entry name" value="HisKA"/>
    <property type="match status" value="1"/>
</dbReference>
<proteinExistence type="predicted"/>
<keyword evidence="3" id="KW-0597">Phosphoprotein</keyword>
<dbReference type="EMBL" id="CP000251">
    <property type="protein sequence ID" value="ABC82948.1"/>
    <property type="molecule type" value="Genomic_DNA"/>
</dbReference>
<sequence length="408" mass="43029">MTSLPTASVLADLAHALESGQDAEARVRRALAALRRLVPHDRCALVNATAAAAPRLLLEPPLPEPARRRLETKAEALLASLFDHGPAAVPSIPAGPTSHLAVPLVALDAVAGVLVVERDDGAYGEQDLQLLSVVASLLGAYLASLRLHDEERRVAQELRDAIGRRTHFLSMLSHELRNPLGSIGNALHLLDRVAPGSERAASARAIMGRQFGHLTRLVNDLLDATRLASGKVQVRRARMDLAEIVRRTVDDHRSLFVRGDLDLRVADGPLWVDGDAVRLAQVVGNLLSNAAKFAGPGGRTEVSVAREEPGIAVVRVRDDGVGIAPEVRSRLFEPFAQGADTFDRNRGGLGLGLALAKGLVDLHGGTIAAGGDDGGRGTELVVRLPLLPETHAATAPASGGMADRATVP</sequence>
<reference evidence="5" key="1">
    <citation type="submission" date="2006-01" db="EMBL/GenBank/DDBJ databases">
        <title>Complete sequence of Anaeromyxobacter dehalogenans 2CP-C.</title>
        <authorList>
            <consortium name="US DOE Joint Genome Institute"/>
            <person name="Copeland A."/>
            <person name="Lucas S."/>
            <person name="Lapidus A."/>
            <person name="Barry K."/>
            <person name="Detter J.C."/>
            <person name="Glavina T."/>
            <person name="Hammon N."/>
            <person name="Israni S."/>
            <person name="Pitluck S."/>
            <person name="Brettin T."/>
            <person name="Bruce D."/>
            <person name="Han C."/>
            <person name="Tapia R."/>
            <person name="Gilna P."/>
            <person name="Kiss H."/>
            <person name="Schmutz J."/>
            <person name="Larimer F."/>
            <person name="Land M."/>
            <person name="Kyrpides N."/>
            <person name="Anderson I."/>
            <person name="Sanford R.A."/>
            <person name="Ritalahti K.M."/>
            <person name="Thomas H.S."/>
            <person name="Kirby J.R."/>
            <person name="Zhulin I.B."/>
            <person name="Loeffler F.E."/>
            <person name="Richardson P."/>
        </authorList>
    </citation>
    <scope>NUCLEOTIDE SEQUENCE</scope>
    <source>
        <strain evidence="5">2CP-C</strain>
    </source>
</reference>
<dbReference type="Pfam" id="PF02518">
    <property type="entry name" value="HATPase_c"/>
    <property type="match status" value="1"/>
</dbReference>
<dbReference type="InterPro" id="IPR003594">
    <property type="entry name" value="HATPase_dom"/>
</dbReference>
<dbReference type="EC" id="2.7.13.3" evidence="2"/>
<dbReference type="SMART" id="SM00388">
    <property type="entry name" value="HisKA"/>
    <property type="match status" value="1"/>
</dbReference>
<dbReference type="InterPro" id="IPR036097">
    <property type="entry name" value="HisK_dim/P_sf"/>
</dbReference>
<dbReference type="InterPro" id="IPR036890">
    <property type="entry name" value="HATPase_C_sf"/>
</dbReference>
<dbReference type="HOGENOM" id="CLU_037397_0_0_7"/>
<comment type="catalytic activity">
    <reaction evidence="1">
        <text>ATP + protein L-histidine = ADP + protein N-phospho-L-histidine.</text>
        <dbReference type="EC" id="2.7.13.3"/>
    </reaction>
</comment>
<dbReference type="InterPro" id="IPR004358">
    <property type="entry name" value="Sig_transdc_His_kin-like_C"/>
</dbReference>
<dbReference type="AlphaFoldDB" id="Q2IED7"/>
<evidence type="ECO:0000313" key="5">
    <source>
        <dbReference type="EMBL" id="ABC82948.1"/>
    </source>
</evidence>
<dbReference type="GO" id="GO:0000155">
    <property type="term" value="F:phosphorelay sensor kinase activity"/>
    <property type="evidence" value="ECO:0007669"/>
    <property type="project" value="InterPro"/>
</dbReference>
<dbReference type="Gene3D" id="1.10.287.130">
    <property type="match status" value="1"/>
</dbReference>
<dbReference type="PRINTS" id="PR00344">
    <property type="entry name" value="BCTRLSENSOR"/>
</dbReference>
<protein>
    <recommendedName>
        <fullName evidence="2">histidine kinase</fullName>
        <ecNumber evidence="2">2.7.13.3</ecNumber>
    </recommendedName>
</protein>
<dbReference type="SUPFAM" id="SSF55874">
    <property type="entry name" value="ATPase domain of HSP90 chaperone/DNA topoisomerase II/histidine kinase"/>
    <property type="match status" value="1"/>
</dbReference>
<keyword evidence="5" id="KW-0418">Kinase</keyword>
<evidence type="ECO:0000256" key="3">
    <source>
        <dbReference type="ARBA" id="ARBA00022553"/>
    </source>
</evidence>
<evidence type="ECO:0000313" key="6">
    <source>
        <dbReference type="Proteomes" id="UP000001935"/>
    </source>
</evidence>
<dbReference type="InterPro" id="IPR003018">
    <property type="entry name" value="GAF"/>
</dbReference>
<dbReference type="SUPFAM" id="SSF55781">
    <property type="entry name" value="GAF domain-like"/>
    <property type="match status" value="1"/>
</dbReference>
<dbReference type="KEGG" id="ade:Adeh_3180"/>
<dbReference type="PANTHER" id="PTHR43547">
    <property type="entry name" value="TWO-COMPONENT HISTIDINE KINASE"/>
    <property type="match status" value="1"/>
</dbReference>